<name>A0ACB0F495_RANTA</name>
<protein>
    <submittedName>
        <fullName evidence="1">Uncharacterized protein</fullName>
    </submittedName>
</protein>
<sequence>MEAQPSTSALSVAAPFTTPPCLFTVVPLGELAAGSRTSVEGDAIRFSAAASAHAQALSPASPPGCVLLSHTHAQVRTHELPSLPPPSPRAARRC</sequence>
<reference evidence="1" key="1">
    <citation type="submission" date="2023-05" db="EMBL/GenBank/DDBJ databases">
        <authorList>
            <consortium name="ELIXIR-Norway"/>
        </authorList>
    </citation>
    <scope>NUCLEOTIDE SEQUENCE</scope>
</reference>
<organism evidence="1 2">
    <name type="scientific">Rangifer tarandus platyrhynchus</name>
    <name type="common">Svalbard reindeer</name>
    <dbReference type="NCBI Taxonomy" id="3082113"/>
    <lineage>
        <taxon>Eukaryota</taxon>
        <taxon>Metazoa</taxon>
        <taxon>Chordata</taxon>
        <taxon>Craniata</taxon>
        <taxon>Vertebrata</taxon>
        <taxon>Euteleostomi</taxon>
        <taxon>Mammalia</taxon>
        <taxon>Eutheria</taxon>
        <taxon>Laurasiatheria</taxon>
        <taxon>Artiodactyla</taxon>
        <taxon>Ruminantia</taxon>
        <taxon>Pecora</taxon>
        <taxon>Cervidae</taxon>
        <taxon>Odocoileinae</taxon>
        <taxon>Rangifer</taxon>
    </lineage>
</organism>
<proteinExistence type="predicted"/>
<dbReference type="Proteomes" id="UP001162501">
    <property type="component" value="Chromosome 30"/>
</dbReference>
<accession>A0ACB0F495</accession>
<evidence type="ECO:0000313" key="2">
    <source>
        <dbReference type="Proteomes" id="UP001162501"/>
    </source>
</evidence>
<evidence type="ECO:0000313" key="1">
    <source>
        <dbReference type="EMBL" id="CAI9707517.1"/>
    </source>
</evidence>
<gene>
    <name evidence="1" type="ORF">MRATA1EN3_LOCUS18730</name>
</gene>
<dbReference type="EMBL" id="OX596114">
    <property type="protein sequence ID" value="CAI9707517.1"/>
    <property type="molecule type" value="Genomic_DNA"/>
</dbReference>